<accession>A0A3B0XYX8</accession>
<dbReference type="GO" id="GO:0035438">
    <property type="term" value="F:cyclic-di-GMP binding"/>
    <property type="evidence" value="ECO:0007669"/>
    <property type="project" value="InterPro"/>
</dbReference>
<dbReference type="InterPro" id="IPR009926">
    <property type="entry name" value="T3SS_YcgR_PilZN"/>
</dbReference>
<proteinExistence type="predicted"/>
<dbReference type="Pfam" id="PF07238">
    <property type="entry name" value="PilZ"/>
    <property type="match status" value="1"/>
</dbReference>
<evidence type="ECO:0000313" key="5">
    <source>
        <dbReference type="EMBL" id="VAW73605.1"/>
    </source>
</evidence>
<dbReference type="InterPro" id="IPR012349">
    <property type="entry name" value="Split_barrel_FMN-bd"/>
</dbReference>
<dbReference type="EMBL" id="UOFN01000019">
    <property type="protein sequence ID" value="VAW73605.1"/>
    <property type="molecule type" value="Genomic_DNA"/>
</dbReference>
<evidence type="ECO:0000259" key="4">
    <source>
        <dbReference type="Pfam" id="PF07317"/>
    </source>
</evidence>
<gene>
    <name evidence="5" type="ORF">MNBD_GAMMA15-2229</name>
</gene>
<evidence type="ECO:0008006" key="6">
    <source>
        <dbReference type="Google" id="ProtNLM"/>
    </source>
</evidence>
<evidence type="ECO:0000256" key="1">
    <source>
        <dbReference type="ARBA" id="ARBA00022741"/>
    </source>
</evidence>
<dbReference type="InterPro" id="IPR009875">
    <property type="entry name" value="PilZ_domain"/>
</dbReference>
<name>A0A3B0XYX8_9ZZZZ</name>
<sequence length="250" mass="27963">MGNMFATLKRALQGQTHDGGEENVTNRSVIIATLHQLKTEHELLSVDVPGCKDTATSAILGVKEDQGCYYLDELNVKTTHNAFVKQRKALIHCRLHGMEIRLPCHLQKASMDKGIALYKICIPNRLIRVQRREHFRLRLNAGLLIPVCVPSLEGHRASGEAFDLSAGGVGALIHTEDVPSRGQVLSGVSIALPHSPSFKANIEIRFARVDEIQHSLRIGGRFVSLDRNQERVIEHFLAEQQRKRRRHNPG</sequence>
<organism evidence="5">
    <name type="scientific">hydrothermal vent metagenome</name>
    <dbReference type="NCBI Taxonomy" id="652676"/>
    <lineage>
        <taxon>unclassified sequences</taxon>
        <taxon>metagenomes</taxon>
        <taxon>ecological metagenomes</taxon>
    </lineage>
</organism>
<dbReference type="Pfam" id="PF07317">
    <property type="entry name" value="PilZN"/>
    <property type="match status" value="1"/>
</dbReference>
<keyword evidence="1" id="KW-0547">Nucleotide-binding</keyword>
<feature type="domain" description="Type III secretion system flagellar brake protein YcgR PilZN" evidence="4">
    <location>
        <begin position="24"/>
        <end position="128"/>
    </location>
</feature>
<dbReference type="Gene3D" id="2.40.10.220">
    <property type="entry name" value="predicted glycosyltransferase like domains"/>
    <property type="match status" value="1"/>
</dbReference>
<dbReference type="Gene3D" id="2.30.110.10">
    <property type="entry name" value="Electron Transport, Fmn-binding Protein, Chain A"/>
    <property type="match status" value="1"/>
</dbReference>
<evidence type="ECO:0000256" key="2">
    <source>
        <dbReference type="ARBA" id="ARBA00023143"/>
    </source>
</evidence>
<protein>
    <recommendedName>
        <fullName evidence="6">Flagellar brake protein YcgR</fullName>
    </recommendedName>
</protein>
<keyword evidence="2" id="KW-0975">Bacterial flagellum</keyword>
<dbReference type="AlphaFoldDB" id="A0A3B0XYX8"/>
<reference evidence="5" key="1">
    <citation type="submission" date="2018-06" db="EMBL/GenBank/DDBJ databases">
        <authorList>
            <person name="Zhirakovskaya E."/>
        </authorList>
    </citation>
    <scope>NUCLEOTIDE SEQUENCE</scope>
</reference>
<feature type="domain" description="PilZ" evidence="3">
    <location>
        <begin position="130"/>
        <end position="238"/>
    </location>
</feature>
<evidence type="ECO:0000259" key="3">
    <source>
        <dbReference type="Pfam" id="PF07238"/>
    </source>
</evidence>